<evidence type="ECO:0000313" key="5">
    <source>
        <dbReference type="Proteomes" id="UP000199568"/>
    </source>
</evidence>
<dbReference type="InterPro" id="IPR009057">
    <property type="entry name" value="Homeodomain-like_sf"/>
</dbReference>
<dbReference type="PANTHER" id="PTHR43479">
    <property type="entry name" value="ACREF/ENVCD OPERON REPRESSOR-RELATED"/>
    <property type="match status" value="1"/>
</dbReference>
<protein>
    <submittedName>
        <fullName evidence="4">Transcriptional regulator, TetR family</fullName>
    </submittedName>
</protein>
<dbReference type="PROSITE" id="PS50977">
    <property type="entry name" value="HTH_TETR_2"/>
    <property type="match status" value="1"/>
</dbReference>
<evidence type="ECO:0000259" key="3">
    <source>
        <dbReference type="PROSITE" id="PS50977"/>
    </source>
</evidence>
<dbReference type="AlphaFoldDB" id="A0A1I0DPG9"/>
<accession>A0A1I0DPG9</accession>
<organism evidence="4 5">
    <name type="scientific">Natronincola peptidivorans</name>
    <dbReference type="NCBI Taxonomy" id="426128"/>
    <lineage>
        <taxon>Bacteria</taxon>
        <taxon>Bacillati</taxon>
        <taxon>Bacillota</taxon>
        <taxon>Clostridia</taxon>
        <taxon>Peptostreptococcales</taxon>
        <taxon>Natronincolaceae</taxon>
        <taxon>Natronincola</taxon>
    </lineage>
</organism>
<evidence type="ECO:0000256" key="2">
    <source>
        <dbReference type="PROSITE-ProRule" id="PRU00335"/>
    </source>
</evidence>
<dbReference type="Gene3D" id="1.10.357.10">
    <property type="entry name" value="Tetracycline Repressor, domain 2"/>
    <property type="match status" value="1"/>
</dbReference>
<keyword evidence="1 2" id="KW-0238">DNA-binding</keyword>
<feature type="domain" description="HTH tetR-type" evidence="3">
    <location>
        <begin position="6"/>
        <end position="66"/>
    </location>
</feature>
<dbReference type="Pfam" id="PF00440">
    <property type="entry name" value="TetR_N"/>
    <property type="match status" value="1"/>
</dbReference>
<feature type="DNA-binding region" description="H-T-H motif" evidence="2">
    <location>
        <begin position="29"/>
        <end position="48"/>
    </location>
</feature>
<dbReference type="InterPro" id="IPR001647">
    <property type="entry name" value="HTH_TetR"/>
</dbReference>
<sequence length="192" mass="22463">MQVLKDEIRSRIIEAATEEFLAFGFQLTSTRKIISKAKISKGNLYNYFNSKEELFYTITSPVYDYLNSTMEKTFDHGETEKFNPIAIHTLAVTLGEMLSHYQKQFIILMTKSEGTKYANFKDQLIDKLSEHFLNSNRSSNNNEELDLLMKIVAANFIGALIEIAKEYKDREWAMNNVELYFKYHFNGIQQFF</sequence>
<dbReference type="RefSeq" id="WP_090443441.1">
    <property type="nucleotide sequence ID" value="NZ_FOHU01000008.1"/>
</dbReference>
<dbReference type="GO" id="GO:0003677">
    <property type="term" value="F:DNA binding"/>
    <property type="evidence" value="ECO:0007669"/>
    <property type="project" value="UniProtKB-UniRule"/>
</dbReference>
<dbReference type="PROSITE" id="PS01081">
    <property type="entry name" value="HTH_TETR_1"/>
    <property type="match status" value="1"/>
</dbReference>
<dbReference type="EMBL" id="FOHU01000008">
    <property type="protein sequence ID" value="SET34443.1"/>
    <property type="molecule type" value="Genomic_DNA"/>
</dbReference>
<name>A0A1I0DPG9_9FIRM</name>
<dbReference type="OrthoDB" id="494991at2"/>
<dbReference type="STRING" id="426128.SAMN05660297_02114"/>
<keyword evidence="5" id="KW-1185">Reference proteome</keyword>
<dbReference type="InterPro" id="IPR050624">
    <property type="entry name" value="HTH-type_Tx_Regulator"/>
</dbReference>
<gene>
    <name evidence="4" type="ORF">SAMN05660297_02114</name>
</gene>
<evidence type="ECO:0000313" key="4">
    <source>
        <dbReference type="EMBL" id="SET34443.1"/>
    </source>
</evidence>
<proteinExistence type="predicted"/>
<dbReference type="PRINTS" id="PR00455">
    <property type="entry name" value="HTHTETR"/>
</dbReference>
<dbReference type="InterPro" id="IPR023772">
    <property type="entry name" value="DNA-bd_HTH_TetR-type_CS"/>
</dbReference>
<dbReference type="PANTHER" id="PTHR43479:SF11">
    <property type="entry name" value="ACREF_ENVCD OPERON REPRESSOR-RELATED"/>
    <property type="match status" value="1"/>
</dbReference>
<dbReference type="Proteomes" id="UP000199568">
    <property type="component" value="Unassembled WGS sequence"/>
</dbReference>
<evidence type="ECO:0000256" key="1">
    <source>
        <dbReference type="ARBA" id="ARBA00023125"/>
    </source>
</evidence>
<reference evidence="4 5" key="1">
    <citation type="submission" date="2016-10" db="EMBL/GenBank/DDBJ databases">
        <authorList>
            <person name="de Groot N.N."/>
        </authorList>
    </citation>
    <scope>NUCLEOTIDE SEQUENCE [LARGE SCALE GENOMIC DNA]</scope>
    <source>
        <strain evidence="4 5">DSM 18979</strain>
    </source>
</reference>
<dbReference type="SUPFAM" id="SSF46689">
    <property type="entry name" value="Homeodomain-like"/>
    <property type="match status" value="1"/>
</dbReference>